<dbReference type="PANTHER" id="PTHR35201:SF4">
    <property type="entry name" value="BETA-PINACENE SYNTHASE-RELATED"/>
    <property type="match status" value="1"/>
</dbReference>
<dbReference type="AlphaFoldDB" id="A0A136INA2"/>
<sequence>MPAQTHFPWSTTVQLPDVFQSFASSPPRVNPHYESVKLESENWLIKLCNASPKMQTVIRRCNFSYFCAISAPDAPCERLRTVFDWGNWVFPYDDVFDDGDLRDQPEHAVLLMDSLMAIMLGRVDEDAPPMGLRQLPLIQAHDSVYRRMAVVCVRSRFARTMGQYCSGALKHVSDHTVKHVPSLGEMVLIRRESAGVSPMFHLVEYAHNLRVPDEVFASPLIQELETLGIDLNDGVPHNMIAACFMQGLSPQQAFDTVGELLTKCYQRWEEVESQLQSVSWAEDTSHEQARLYVEGIKNVVTANMYWSFKSERYFGSDGEIVRTTRQMDVLKEPGQEKRFRKNKKVCEKCEDEMEGHSGPLIEEWV</sequence>
<keyword evidence="4" id="KW-0456">Lyase</keyword>
<keyword evidence="3 4" id="KW-0460">Magnesium</keyword>
<dbReference type="InParanoid" id="A0A136INA2"/>
<dbReference type="Proteomes" id="UP000070501">
    <property type="component" value="Unassembled WGS sequence"/>
</dbReference>
<reference evidence="6" key="1">
    <citation type="submission" date="2016-02" db="EMBL/GenBank/DDBJ databases">
        <title>Draft genome sequence of Microdochium bolleyi, a fungal endophyte of beachgrass.</title>
        <authorList>
            <consortium name="DOE Joint Genome Institute"/>
            <person name="David A.S."/>
            <person name="May G."/>
            <person name="Haridas S."/>
            <person name="Lim J."/>
            <person name="Wang M."/>
            <person name="Labutti K."/>
            <person name="Lipzen A."/>
            <person name="Barry K."/>
            <person name="Grigoriev I.V."/>
        </authorList>
    </citation>
    <scope>NUCLEOTIDE SEQUENCE [LARGE SCALE GENOMIC DNA]</scope>
    <source>
        <strain evidence="6">J235TASD1</strain>
    </source>
</reference>
<dbReference type="InterPro" id="IPR008949">
    <property type="entry name" value="Isoprenoid_synthase_dom_sf"/>
</dbReference>
<dbReference type="EC" id="4.2.3.-" evidence="4"/>
<dbReference type="GO" id="GO:0046872">
    <property type="term" value="F:metal ion binding"/>
    <property type="evidence" value="ECO:0007669"/>
    <property type="project" value="UniProtKB-KW"/>
</dbReference>
<dbReference type="Pfam" id="PF19086">
    <property type="entry name" value="Terpene_syn_C_2"/>
    <property type="match status" value="1"/>
</dbReference>
<evidence type="ECO:0000256" key="4">
    <source>
        <dbReference type="RuleBase" id="RU366034"/>
    </source>
</evidence>
<dbReference type="SUPFAM" id="SSF48576">
    <property type="entry name" value="Terpenoid synthases"/>
    <property type="match status" value="1"/>
</dbReference>
<keyword evidence="6" id="KW-1185">Reference proteome</keyword>
<comment type="cofactor">
    <cofactor evidence="1 4">
        <name>Mg(2+)</name>
        <dbReference type="ChEBI" id="CHEBI:18420"/>
    </cofactor>
</comment>
<dbReference type="OrthoDB" id="6486656at2759"/>
<organism evidence="5 6">
    <name type="scientific">Microdochium bolleyi</name>
    <dbReference type="NCBI Taxonomy" id="196109"/>
    <lineage>
        <taxon>Eukaryota</taxon>
        <taxon>Fungi</taxon>
        <taxon>Dikarya</taxon>
        <taxon>Ascomycota</taxon>
        <taxon>Pezizomycotina</taxon>
        <taxon>Sordariomycetes</taxon>
        <taxon>Xylariomycetidae</taxon>
        <taxon>Xylariales</taxon>
        <taxon>Microdochiaceae</taxon>
        <taxon>Microdochium</taxon>
    </lineage>
</organism>
<evidence type="ECO:0000256" key="1">
    <source>
        <dbReference type="ARBA" id="ARBA00001946"/>
    </source>
</evidence>
<dbReference type="PANTHER" id="PTHR35201">
    <property type="entry name" value="TERPENE SYNTHASE"/>
    <property type="match status" value="1"/>
</dbReference>
<dbReference type="GO" id="GO:0010333">
    <property type="term" value="F:terpene synthase activity"/>
    <property type="evidence" value="ECO:0007669"/>
    <property type="project" value="InterPro"/>
</dbReference>
<comment type="similarity">
    <text evidence="2 4">Belongs to the terpene synthase family.</text>
</comment>
<dbReference type="GO" id="GO:0008299">
    <property type="term" value="P:isoprenoid biosynthetic process"/>
    <property type="evidence" value="ECO:0007669"/>
    <property type="project" value="UniProtKB-ARBA"/>
</dbReference>
<evidence type="ECO:0000313" key="6">
    <source>
        <dbReference type="Proteomes" id="UP000070501"/>
    </source>
</evidence>
<dbReference type="STRING" id="196109.A0A136INA2"/>
<keyword evidence="4" id="KW-0479">Metal-binding</keyword>
<name>A0A136INA2_9PEZI</name>
<proteinExistence type="inferred from homology"/>
<dbReference type="Gene3D" id="1.10.600.10">
    <property type="entry name" value="Farnesyl Diphosphate Synthase"/>
    <property type="match status" value="1"/>
</dbReference>
<protein>
    <recommendedName>
        <fullName evidence="4">Terpene synthase</fullName>
        <ecNumber evidence="4">4.2.3.-</ecNumber>
    </recommendedName>
</protein>
<evidence type="ECO:0000313" key="5">
    <source>
        <dbReference type="EMBL" id="KXJ86405.1"/>
    </source>
</evidence>
<accession>A0A136INA2</accession>
<dbReference type="EMBL" id="KQ964268">
    <property type="protein sequence ID" value="KXJ86405.1"/>
    <property type="molecule type" value="Genomic_DNA"/>
</dbReference>
<gene>
    <name evidence="5" type="ORF">Micbo1qcDRAFT_186092</name>
</gene>
<evidence type="ECO:0000256" key="3">
    <source>
        <dbReference type="ARBA" id="ARBA00022842"/>
    </source>
</evidence>
<dbReference type="InterPro" id="IPR034686">
    <property type="entry name" value="Terpene_cyclase-like_2"/>
</dbReference>
<evidence type="ECO:0000256" key="2">
    <source>
        <dbReference type="ARBA" id="ARBA00006333"/>
    </source>
</evidence>